<dbReference type="AlphaFoldDB" id="A0A192A8A2"/>
<proteinExistence type="predicted"/>
<dbReference type="OrthoDB" id="8927121at2"/>
<accession>A0A192A8A2</accession>
<evidence type="ECO:0000256" key="1">
    <source>
        <dbReference type="SAM" id="Phobius"/>
    </source>
</evidence>
<gene>
    <name evidence="2" type="ORF">A9Y76_28340</name>
</gene>
<dbReference type="GeneID" id="61529941"/>
<keyword evidence="2" id="KW-0614">Plasmid</keyword>
<evidence type="ECO:0000313" key="2">
    <source>
        <dbReference type="EMBL" id="ANJ76501.1"/>
    </source>
</evidence>
<dbReference type="EMBL" id="CP016024">
    <property type="protein sequence ID" value="ANJ76501.1"/>
    <property type="molecule type" value="Genomic_DNA"/>
</dbReference>
<name>A0A192A8A2_9RALS</name>
<reference evidence="3" key="1">
    <citation type="submission" date="2016-06" db="EMBL/GenBank/DDBJ databases">
        <authorList>
            <person name="Xu Y."/>
            <person name="Nagy A."/>
            <person name="Yan X."/>
            <person name="Kim S.W."/>
            <person name="Haley B."/>
            <person name="Liu N.T."/>
            <person name="Nou X."/>
        </authorList>
    </citation>
    <scope>NUCLEOTIDE SEQUENCE [LARGE SCALE GENOMIC DNA]</scope>
    <source>
        <strain evidence="3">ATCC 49129</strain>
        <plasmid evidence="3">pri-1</plasmid>
    </source>
</reference>
<feature type="transmembrane region" description="Helical" evidence="1">
    <location>
        <begin position="6"/>
        <end position="27"/>
    </location>
</feature>
<organism evidence="2 3">
    <name type="scientific">Ralstonia insidiosa</name>
    <dbReference type="NCBI Taxonomy" id="190721"/>
    <lineage>
        <taxon>Bacteria</taxon>
        <taxon>Pseudomonadati</taxon>
        <taxon>Pseudomonadota</taxon>
        <taxon>Betaproteobacteria</taxon>
        <taxon>Burkholderiales</taxon>
        <taxon>Burkholderiaceae</taxon>
        <taxon>Ralstonia</taxon>
    </lineage>
</organism>
<dbReference type="Proteomes" id="UP000078572">
    <property type="component" value="Plasmid pRI-1"/>
</dbReference>
<dbReference type="RefSeq" id="WP_024979566.1">
    <property type="nucleotide sequence ID" value="NZ_CP016024.1"/>
</dbReference>
<sequence length="95" mass="10515">MIKVGINILIVIAMAVGLVATLERLYLVNGSSYPSFLAEDTGNLDEVGLARLRATSCKDESVEIYKKDDVWVLRCGFAYYQGHTYISHTDPMGVQ</sequence>
<keyword evidence="1" id="KW-0812">Transmembrane</keyword>
<evidence type="ECO:0000313" key="3">
    <source>
        <dbReference type="Proteomes" id="UP000078572"/>
    </source>
</evidence>
<keyword evidence="1" id="KW-1133">Transmembrane helix</keyword>
<keyword evidence="1" id="KW-0472">Membrane</keyword>
<keyword evidence="3" id="KW-1185">Reference proteome</keyword>
<protein>
    <submittedName>
        <fullName evidence="2">Uncharacterized protein</fullName>
    </submittedName>
</protein>
<geneLocation type="plasmid" evidence="3">
    <name>pri-1</name>
</geneLocation>